<evidence type="ECO:0000313" key="2">
    <source>
        <dbReference type="EMBL" id="XFO66855.1"/>
    </source>
</evidence>
<dbReference type="CDD" id="cd13540">
    <property type="entry name" value="PBP2_ModA_WtpA"/>
    <property type="match status" value="1"/>
</dbReference>
<dbReference type="Pfam" id="PF13531">
    <property type="entry name" value="SBP_bac_11"/>
    <property type="match status" value="1"/>
</dbReference>
<dbReference type="Proteomes" id="UP000216752">
    <property type="component" value="Chromosome"/>
</dbReference>
<protein>
    <recommendedName>
        <fullName evidence="4">Molybdate ABC transporter periplasmic substrate-binding protein</fullName>
    </recommendedName>
</protein>
<keyword evidence="3" id="KW-1185">Reference proteome</keyword>
<dbReference type="PANTHER" id="PTHR30632:SF16">
    <property type="entry name" value="MOLYBDATE_TUNGSTATE-BINDING PROTEIN WTPA"/>
    <property type="match status" value="1"/>
</dbReference>
<evidence type="ECO:0008006" key="4">
    <source>
        <dbReference type="Google" id="ProtNLM"/>
    </source>
</evidence>
<name>A0ABZ3IMQ3_9FIRM</name>
<sequence length="264" mass="29794">MEGSGARQAVRKVTDQGRLCDIVASADYQVIENLMKPDYARFNILFAGNQLVLSFTDKSKFAGEINQDNWFEILLREGVVYGHTDPELDPAGYRARLCWQLAERHYKVAGLYQQLLSKITTTNILTDRETIRAMLMAGELDYFFGYESTARQNGYQFVSLPTAINFSSAEYKDNYQQAEIQLSGKKTGTWMTVKGEPIMYGITLVEGAPNQELALAFLEFLLASGAPCLKKAGLIYFPPKVLASDFTCLPDRLRRFFPNECSLR</sequence>
<dbReference type="EMBL" id="CP155573">
    <property type="protein sequence ID" value="XFO66855.1"/>
    <property type="molecule type" value="Genomic_DNA"/>
</dbReference>
<reference evidence="2" key="1">
    <citation type="submission" date="2024-05" db="EMBL/GenBank/DDBJ databases">
        <title>Isolation and characterization of Sporomusa carbonis sp. nov., a carboxydotrophic hydrogenogen in the genus of Sporomusa isolated from a charcoal burning pile.</title>
        <authorList>
            <person name="Boeer T."/>
            <person name="Rosenbaum F."/>
            <person name="Eysell L."/>
            <person name="Mueller V."/>
            <person name="Daniel R."/>
            <person name="Poehlein A."/>
        </authorList>
    </citation>
    <scope>NUCLEOTIDE SEQUENCE [LARGE SCALE GENOMIC DNA]</scope>
    <source>
        <strain evidence="2">DSM 10669</strain>
    </source>
</reference>
<gene>
    <name evidence="2" type="ORF">SPSIL_030150</name>
</gene>
<organism evidence="2 3">
    <name type="scientific">Sporomusa silvacetica DSM 10669</name>
    <dbReference type="NCBI Taxonomy" id="1123289"/>
    <lineage>
        <taxon>Bacteria</taxon>
        <taxon>Bacillati</taxon>
        <taxon>Bacillota</taxon>
        <taxon>Negativicutes</taxon>
        <taxon>Selenomonadales</taxon>
        <taxon>Sporomusaceae</taxon>
        <taxon>Sporomusa</taxon>
    </lineage>
</organism>
<dbReference type="PANTHER" id="PTHR30632">
    <property type="entry name" value="MOLYBDATE-BINDING PERIPLASMIC PROTEIN"/>
    <property type="match status" value="1"/>
</dbReference>
<evidence type="ECO:0000256" key="1">
    <source>
        <dbReference type="ARBA" id="ARBA00009438"/>
    </source>
</evidence>
<comment type="similarity">
    <text evidence="1">Belongs to the bacterial solute-binding protein 1 family. WtpA subfamily.</text>
</comment>
<evidence type="ECO:0000313" key="3">
    <source>
        <dbReference type="Proteomes" id="UP000216752"/>
    </source>
</evidence>
<accession>A0ABZ3IMQ3</accession>
<proteinExistence type="inferred from homology"/>
<dbReference type="Gene3D" id="3.40.190.10">
    <property type="entry name" value="Periplasmic binding protein-like II"/>
    <property type="match status" value="2"/>
</dbReference>
<dbReference type="SUPFAM" id="SSF53850">
    <property type="entry name" value="Periplasmic binding protein-like II"/>
    <property type="match status" value="1"/>
</dbReference>
<dbReference type="InterPro" id="IPR050682">
    <property type="entry name" value="ModA/WtpA"/>
</dbReference>